<dbReference type="InterPro" id="IPR019776">
    <property type="entry name" value="Flagellar_basal_body_rod_CS"/>
</dbReference>
<evidence type="ECO:0000256" key="1">
    <source>
        <dbReference type="ARBA" id="ARBA00004365"/>
    </source>
</evidence>
<evidence type="ECO:0000256" key="6">
    <source>
        <dbReference type="ARBA" id="ARBA00023143"/>
    </source>
</evidence>
<evidence type="ECO:0000256" key="5">
    <source>
        <dbReference type="ARBA" id="ARBA00022525"/>
    </source>
</evidence>
<dbReference type="SUPFAM" id="SSF64518">
    <property type="entry name" value="Phase 1 flagellin"/>
    <property type="match status" value="1"/>
</dbReference>
<evidence type="ECO:0000259" key="8">
    <source>
        <dbReference type="Pfam" id="PF06429"/>
    </source>
</evidence>
<evidence type="ECO:0000313" key="10">
    <source>
        <dbReference type="EMBL" id="SGY88664.1"/>
    </source>
</evidence>
<keyword evidence="6" id="KW-0975">Bacterial flagellum</keyword>
<dbReference type="EMBL" id="FPLJ01000039">
    <property type="protein sequence ID" value="SGY88664.1"/>
    <property type="molecule type" value="Genomic_DNA"/>
</dbReference>
<reference evidence="10 12" key="2">
    <citation type="submission" date="2016-11" db="EMBL/GenBank/DDBJ databases">
        <authorList>
            <person name="Klemetsen T."/>
        </authorList>
    </citation>
    <scope>NUCLEOTIDE SEQUENCE [LARGE SCALE GENOMIC DNA]</scope>
    <source>
        <strain evidence="10">MT 2528</strain>
    </source>
</reference>
<evidence type="ECO:0000259" key="9">
    <source>
        <dbReference type="Pfam" id="PF22638"/>
    </source>
</evidence>
<evidence type="ECO:0000259" key="7">
    <source>
        <dbReference type="Pfam" id="PF00460"/>
    </source>
</evidence>
<feature type="domain" description="Flagellar basal-body/hook protein C-terminal" evidence="8">
    <location>
        <begin position="618"/>
        <end position="656"/>
    </location>
</feature>
<dbReference type="GO" id="GO:0005198">
    <property type="term" value="F:structural molecule activity"/>
    <property type="evidence" value="ECO:0007669"/>
    <property type="project" value="InterPro"/>
</dbReference>
<evidence type="ECO:0000256" key="3">
    <source>
        <dbReference type="ARBA" id="ARBA00009677"/>
    </source>
</evidence>
<evidence type="ECO:0000313" key="11">
    <source>
        <dbReference type="EMBL" id="SGY95795.1"/>
    </source>
</evidence>
<dbReference type="InterPro" id="IPR010930">
    <property type="entry name" value="Flg_bb/hook_C_dom"/>
</dbReference>
<reference evidence="11 13" key="1">
    <citation type="submission" date="2016-11" db="EMBL/GenBank/DDBJ databases">
        <authorList>
            <person name="Jaros S."/>
            <person name="Januszkiewicz K."/>
            <person name="Wedrychowicz H."/>
        </authorList>
    </citation>
    <scope>NUCLEOTIDE SEQUENCE [LARGE SCALE GENOMIC DNA]</scope>
    <source>
        <strain evidence="11">NVI 5450</strain>
    </source>
</reference>
<dbReference type="AlphaFoldDB" id="A0A090KBW7"/>
<dbReference type="GeneID" id="61295450"/>
<dbReference type="GO" id="GO:0009424">
    <property type="term" value="C:bacterial-type flagellum hook"/>
    <property type="evidence" value="ECO:0007669"/>
    <property type="project" value="InterPro"/>
</dbReference>
<protein>
    <recommendedName>
        <fullName evidence="4">Flagellar hook-associated protein 1</fullName>
    </recommendedName>
</protein>
<comment type="similarity">
    <text evidence="3">Belongs to the flagella basal body rod proteins family.</text>
</comment>
<sequence>MANLLQIGSSGVLGHQQMLNTTGNNISNVNTDGYSRQRTQHKSQTDNMGLARSVTGREVNKFAQAELLIDTSASSNKDKFLAEITRTDQVLSDDSNNMAAGVSQLFESFHTANDDPTSISNRHLVISDAQTLAASFRNVGEQLNTQAKTANNEITEKPALLNSLIQEVHGFNKQVMTAENTSRGASGTLLDQRDVAIEALAKELDISTIMNDNKSISINLLNGQPLVMQDSISQFQAVGGEPDPSNMELVLNINKNTMQLQDAELGGRIGALLEFRDETVYKSLREIGQMSLGIADAVNTQNKMGLDLNGEMGKDIYTIPPTQAKYYSGNSNPAHILTSKLISGQGSSLTTSQYQVMMTSPLTFDVYEIKDGERSTNPLAVSGVYPGPVEVIDHGFEIDFSAAAGGFQNGDKFLMSPTLFNLNDYDVTRSQPEDIALASILQTKTGTANTTMSRISVTEISDPTLSFANNDLNKTAPQQIIVNNSGDFDIYDGNGTYMATSSSALNGQDLFENAIPPLNPGVGYEIKMDGKPNPGEKFTLAYNRDAIADNSNGLKLAGLESENKLHKSHTSNGQNQMTFAGGISALISSVGNKTRAARVDSAANEAKLMQSRNWIESVSGVNLDEEAANMVRYEQAYNASAQVVRISKEIFDTILNAAR</sequence>
<proteinExistence type="inferred from homology"/>
<dbReference type="PANTHER" id="PTHR30033">
    <property type="entry name" value="FLAGELLAR HOOK-ASSOCIATED PROTEIN 1"/>
    <property type="match status" value="1"/>
</dbReference>
<dbReference type="InterPro" id="IPR001444">
    <property type="entry name" value="Flag_bb_rod_N"/>
</dbReference>
<dbReference type="PROSITE" id="PS00588">
    <property type="entry name" value="FLAGELLA_BB_ROD"/>
    <property type="match status" value="1"/>
</dbReference>
<keyword evidence="12" id="KW-1185">Reference proteome</keyword>
<dbReference type="PANTHER" id="PTHR30033:SF1">
    <property type="entry name" value="FLAGELLAR HOOK-ASSOCIATED PROTEIN 1"/>
    <property type="match status" value="1"/>
</dbReference>
<organism evidence="11 13">
    <name type="scientific">Moritella viscosa</name>
    <dbReference type="NCBI Taxonomy" id="80854"/>
    <lineage>
        <taxon>Bacteria</taxon>
        <taxon>Pseudomonadati</taxon>
        <taxon>Pseudomonadota</taxon>
        <taxon>Gammaproteobacteria</taxon>
        <taxon>Alteromonadales</taxon>
        <taxon>Moritellaceae</taxon>
        <taxon>Moritella</taxon>
    </lineage>
</organism>
<dbReference type="Proteomes" id="UP000182660">
    <property type="component" value="Unassembled WGS sequence"/>
</dbReference>
<dbReference type="Pfam" id="PF06429">
    <property type="entry name" value="Flg_bbr_C"/>
    <property type="match status" value="1"/>
</dbReference>
<dbReference type="EMBL" id="FPLD01000051">
    <property type="protein sequence ID" value="SGY95795.1"/>
    <property type="molecule type" value="Genomic_DNA"/>
</dbReference>
<dbReference type="InterPro" id="IPR002371">
    <property type="entry name" value="FlgK"/>
</dbReference>
<gene>
    <name evidence="10" type="ORF">MT2528_1567</name>
    <name evidence="11" type="ORF">NVI5450_1766</name>
</gene>
<keyword evidence="11" id="KW-0969">Cilium</keyword>
<keyword evidence="11" id="KW-0282">Flagellum</keyword>
<dbReference type="Pfam" id="PF22638">
    <property type="entry name" value="FlgK_D1"/>
    <property type="match status" value="1"/>
</dbReference>
<dbReference type="PATRIC" id="fig|80854.5.peg.3650"/>
<dbReference type="PRINTS" id="PR01005">
    <property type="entry name" value="FLGHOOKAP1"/>
</dbReference>
<evidence type="ECO:0000256" key="4">
    <source>
        <dbReference type="ARBA" id="ARBA00016244"/>
    </source>
</evidence>
<evidence type="ECO:0000256" key="2">
    <source>
        <dbReference type="ARBA" id="ARBA00004613"/>
    </source>
</evidence>
<feature type="domain" description="Flagellar hook-associated protein FlgK helical" evidence="9">
    <location>
        <begin position="85"/>
        <end position="317"/>
    </location>
</feature>
<evidence type="ECO:0000313" key="13">
    <source>
        <dbReference type="Proteomes" id="UP000183794"/>
    </source>
</evidence>
<feature type="domain" description="Flagellar basal body rod protein N-terminal" evidence="7">
    <location>
        <begin position="5"/>
        <end position="34"/>
    </location>
</feature>
<accession>A0A090KBW7</accession>
<dbReference type="GO" id="GO:0005576">
    <property type="term" value="C:extracellular region"/>
    <property type="evidence" value="ECO:0007669"/>
    <property type="project" value="UniProtKB-SubCell"/>
</dbReference>
<dbReference type="Proteomes" id="UP000183794">
    <property type="component" value="Unassembled WGS sequence"/>
</dbReference>
<comment type="subcellular location">
    <subcellularLocation>
        <location evidence="1">Bacterial flagellum</location>
    </subcellularLocation>
    <subcellularLocation>
        <location evidence="2">Secreted</location>
    </subcellularLocation>
</comment>
<dbReference type="STRING" id="80854.MVIS_3452"/>
<keyword evidence="11" id="KW-0966">Cell projection</keyword>
<dbReference type="InterPro" id="IPR053927">
    <property type="entry name" value="FlgK_helical"/>
</dbReference>
<dbReference type="GO" id="GO:0044780">
    <property type="term" value="P:bacterial-type flagellum assembly"/>
    <property type="evidence" value="ECO:0007669"/>
    <property type="project" value="InterPro"/>
</dbReference>
<dbReference type="RefSeq" id="WP_045111462.1">
    <property type="nucleotide sequence ID" value="NZ_CAWQZC010000118.1"/>
</dbReference>
<dbReference type="KEGG" id="mvs:MVIS_3452"/>
<keyword evidence="5" id="KW-0964">Secreted</keyword>
<dbReference type="HOGENOM" id="CLU_012762_0_0_6"/>
<name>A0A090KBW7_9GAMM</name>
<dbReference type="Pfam" id="PF00460">
    <property type="entry name" value="Flg_bb_rod"/>
    <property type="match status" value="1"/>
</dbReference>
<evidence type="ECO:0000313" key="12">
    <source>
        <dbReference type="Proteomes" id="UP000182660"/>
    </source>
</evidence>
<dbReference type="OrthoDB" id="9802553at2"/>